<evidence type="ECO:0000259" key="2">
    <source>
        <dbReference type="PROSITE" id="PS50157"/>
    </source>
</evidence>
<evidence type="ECO:0000313" key="4">
    <source>
        <dbReference type="Proteomes" id="UP000887013"/>
    </source>
</evidence>
<reference evidence="3" key="1">
    <citation type="submission" date="2020-08" db="EMBL/GenBank/DDBJ databases">
        <title>Multicomponent nature underlies the extraordinary mechanical properties of spider dragline silk.</title>
        <authorList>
            <person name="Kono N."/>
            <person name="Nakamura H."/>
            <person name="Mori M."/>
            <person name="Yoshida Y."/>
            <person name="Ohtoshi R."/>
            <person name="Malay A.D."/>
            <person name="Moran D.A.P."/>
            <person name="Tomita M."/>
            <person name="Numata K."/>
            <person name="Arakawa K."/>
        </authorList>
    </citation>
    <scope>NUCLEOTIDE SEQUENCE</scope>
</reference>
<dbReference type="InterPro" id="IPR013087">
    <property type="entry name" value="Znf_C2H2_type"/>
</dbReference>
<protein>
    <recommendedName>
        <fullName evidence="2">C2H2-type domain-containing protein</fullName>
    </recommendedName>
</protein>
<comment type="caution">
    <text evidence="3">The sequence shown here is derived from an EMBL/GenBank/DDBJ whole genome shotgun (WGS) entry which is preliminary data.</text>
</comment>
<dbReference type="PROSITE" id="PS50157">
    <property type="entry name" value="ZINC_FINGER_C2H2_2"/>
    <property type="match status" value="1"/>
</dbReference>
<sequence>MSLLNENSNQFHNSIPLQDQIFEKPKHSTNEEIPSSSNILPSFEKSFYRKGFNKFSSNEMFLNQGRMVNNNPVNNFFPESLSDSNGNFDLNSIATNFRIRERENEYLNRGSLNILSNNNSCAAQCTMHKSFPENQMNNSTFTIAFLPEVESSTGNEFQGTHENNTSVCCKKAVKVHQNTTLSARTQVSTKTRTSGLCSQSFKYKYDNKNDSDRQSGVVKWYHCLSCNERFLTRYELEKHKAIHTEE</sequence>
<dbReference type="Proteomes" id="UP000887013">
    <property type="component" value="Unassembled WGS sequence"/>
</dbReference>
<keyword evidence="1" id="KW-0862">Zinc</keyword>
<evidence type="ECO:0000256" key="1">
    <source>
        <dbReference type="PROSITE-ProRule" id="PRU00042"/>
    </source>
</evidence>
<dbReference type="EMBL" id="BMAW01090101">
    <property type="protein sequence ID" value="GFS43013.1"/>
    <property type="molecule type" value="Genomic_DNA"/>
</dbReference>
<keyword evidence="1" id="KW-0863">Zinc-finger</keyword>
<accession>A0A8X6MDR2</accession>
<feature type="domain" description="C2H2-type" evidence="2">
    <location>
        <begin position="221"/>
        <end position="246"/>
    </location>
</feature>
<evidence type="ECO:0000313" key="3">
    <source>
        <dbReference type="EMBL" id="GFS43013.1"/>
    </source>
</evidence>
<dbReference type="AlphaFoldDB" id="A0A8X6MDR2"/>
<organism evidence="3 4">
    <name type="scientific">Nephila pilipes</name>
    <name type="common">Giant wood spider</name>
    <name type="synonym">Nephila maculata</name>
    <dbReference type="NCBI Taxonomy" id="299642"/>
    <lineage>
        <taxon>Eukaryota</taxon>
        <taxon>Metazoa</taxon>
        <taxon>Ecdysozoa</taxon>
        <taxon>Arthropoda</taxon>
        <taxon>Chelicerata</taxon>
        <taxon>Arachnida</taxon>
        <taxon>Araneae</taxon>
        <taxon>Araneomorphae</taxon>
        <taxon>Entelegynae</taxon>
        <taxon>Araneoidea</taxon>
        <taxon>Nephilidae</taxon>
        <taxon>Nephila</taxon>
    </lineage>
</organism>
<keyword evidence="1" id="KW-0479">Metal-binding</keyword>
<dbReference type="GO" id="GO:0008270">
    <property type="term" value="F:zinc ion binding"/>
    <property type="evidence" value="ECO:0007669"/>
    <property type="project" value="UniProtKB-KW"/>
</dbReference>
<name>A0A8X6MDR2_NEPPI</name>
<proteinExistence type="predicted"/>
<feature type="non-terminal residue" evidence="3">
    <location>
        <position position="246"/>
    </location>
</feature>
<dbReference type="PROSITE" id="PS00028">
    <property type="entry name" value="ZINC_FINGER_C2H2_1"/>
    <property type="match status" value="1"/>
</dbReference>
<keyword evidence="4" id="KW-1185">Reference proteome</keyword>
<gene>
    <name evidence="3" type="ORF">NPIL_237451</name>
</gene>